<feature type="domain" description="Spore germination protein N-terminal" evidence="10">
    <location>
        <begin position="23"/>
        <end position="198"/>
    </location>
</feature>
<gene>
    <name evidence="11" type="ORF">PAECIP111802_01385</name>
</gene>
<evidence type="ECO:0000256" key="1">
    <source>
        <dbReference type="ARBA" id="ARBA00004635"/>
    </source>
</evidence>
<dbReference type="EMBL" id="CAJVCE010000003">
    <property type="protein sequence ID" value="CAG7627748.1"/>
    <property type="molecule type" value="Genomic_DNA"/>
</dbReference>
<dbReference type="PROSITE" id="PS51257">
    <property type="entry name" value="PROKAR_LIPOPROTEIN"/>
    <property type="match status" value="1"/>
</dbReference>
<evidence type="ECO:0000256" key="7">
    <source>
        <dbReference type="ARBA" id="ARBA00023288"/>
    </source>
</evidence>
<comment type="similarity">
    <text evidence="2">Belongs to the GerABKC lipoprotein family.</text>
</comment>
<name>A0ABM8VDH2_9BACL</name>
<dbReference type="Pfam" id="PF05504">
    <property type="entry name" value="Spore_GerAC"/>
    <property type="match status" value="1"/>
</dbReference>
<evidence type="ECO:0000256" key="5">
    <source>
        <dbReference type="ARBA" id="ARBA00023136"/>
    </source>
</evidence>
<evidence type="ECO:0000256" key="4">
    <source>
        <dbReference type="ARBA" id="ARBA00022729"/>
    </source>
</evidence>
<evidence type="ECO:0000313" key="12">
    <source>
        <dbReference type="Proteomes" id="UP000730618"/>
    </source>
</evidence>
<accession>A0ABM8VDH2</accession>
<evidence type="ECO:0000256" key="3">
    <source>
        <dbReference type="ARBA" id="ARBA00022544"/>
    </source>
</evidence>
<feature type="signal peptide" evidence="8">
    <location>
        <begin position="1"/>
        <end position="19"/>
    </location>
</feature>
<dbReference type="InterPro" id="IPR046953">
    <property type="entry name" value="Spore_GerAC-like_C"/>
</dbReference>
<keyword evidence="4 8" id="KW-0732">Signal</keyword>
<comment type="subcellular location">
    <subcellularLocation>
        <location evidence="1">Membrane</location>
        <topology evidence="1">Lipid-anchor</topology>
    </subcellularLocation>
</comment>
<evidence type="ECO:0000259" key="10">
    <source>
        <dbReference type="Pfam" id="PF25198"/>
    </source>
</evidence>
<keyword evidence="6" id="KW-0564">Palmitate</keyword>
<protein>
    <recommendedName>
        <fullName evidence="13">Ger(X)C family spore germination protein</fullName>
    </recommendedName>
</protein>
<dbReference type="InterPro" id="IPR008844">
    <property type="entry name" value="Spore_GerAC-like"/>
</dbReference>
<evidence type="ECO:0000259" key="9">
    <source>
        <dbReference type="Pfam" id="PF05504"/>
    </source>
</evidence>
<keyword evidence="7" id="KW-0449">Lipoprotein</keyword>
<keyword evidence="5" id="KW-0472">Membrane</keyword>
<keyword evidence="3" id="KW-0309">Germination</keyword>
<feature type="domain" description="Spore germination GerAC-like C-terminal" evidence="9">
    <location>
        <begin position="217"/>
        <end position="375"/>
    </location>
</feature>
<proteinExistence type="inferred from homology"/>
<evidence type="ECO:0000256" key="8">
    <source>
        <dbReference type="SAM" id="SignalP"/>
    </source>
</evidence>
<evidence type="ECO:0000313" key="11">
    <source>
        <dbReference type="EMBL" id="CAG7627748.1"/>
    </source>
</evidence>
<dbReference type="Proteomes" id="UP000730618">
    <property type="component" value="Unassembled WGS sequence"/>
</dbReference>
<evidence type="ECO:0000256" key="2">
    <source>
        <dbReference type="ARBA" id="ARBA00007886"/>
    </source>
</evidence>
<evidence type="ECO:0008006" key="13">
    <source>
        <dbReference type="Google" id="ProtNLM"/>
    </source>
</evidence>
<organism evidence="11 12">
    <name type="scientific">Paenibacillus allorhizosphaerae</name>
    <dbReference type="NCBI Taxonomy" id="2849866"/>
    <lineage>
        <taxon>Bacteria</taxon>
        <taxon>Bacillati</taxon>
        <taxon>Bacillota</taxon>
        <taxon>Bacilli</taxon>
        <taxon>Bacillales</taxon>
        <taxon>Paenibacillaceae</taxon>
        <taxon>Paenibacillus</taxon>
    </lineage>
</organism>
<dbReference type="PANTHER" id="PTHR35789">
    <property type="entry name" value="SPORE GERMINATION PROTEIN B3"/>
    <property type="match status" value="1"/>
</dbReference>
<dbReference type="Pfam" id="PF25198">
    <property type="entry name" value="Spore_GerAC_N"/>
    <property type="match status" value="1"/>
</dbReference>
<keyword evidence="12" id="KW-1185">Reference proteome</keyword>
<dbReference type="InterPro" id="IPR057336">
    <property type="entry name" value="GerAC_N"/>
</dbReference>
<feature type="chain" id="PRO_5045862189" description="Ger(X)C family spore germination protein" evidence="8">
    <location>
        <begin position="20"/>
        <end position="379"/>
    </location>
</feature>
<dbReference type="RefSeq" id="WP_218097728.1">
    <property type="nucleotide sequence ID" value="NZ_CAJVCE010000003.1"/>
</dbReference>
<dbReference type="NCBIfam" id="TIGR02887">
    <property type="entry name" value="spore_ger_x_C"/>
    <property type="match status" value="1"/>
</dbReference>
<evidence type="ECO:0000256" key="6">
    <source>
        <dbReference type="ARBA" id="ARBA00023139"/>
    </source>
</evidence>
<comment type="caution">
    <text evidence="11">The sequence shown here is derived from an EMBL/GenBank/DDBJ whole genome shotgun (WGS) entry which is preliminary data.</text>
</comment>
<reference evidence="11 12" key="1">
    <citation type="submission" date="2021-06" db="EMBL/GenBank/DDBJ databases">
        <authorList>
            <person name="Criscuolo A."/>
        </authorList>
    </citation>
    <scope>NUCLEOTIDE SEQUENCE [LARGE SCALE GENOMIC DNA]</scope>
    <source>
        <strain evidence="12">CIP 111802</strain>
    </source>
</reference>
<sequence>MFRLWKSAVALLLVPLLMTGCWDIKHVQDINYVAAIGIDYADGKYHVYVQMLDFSSVAKMETGKPTAPVPVWIGKGSGDNPLHALDDLYQTSQLRIFYGQVNAVVVSESLIKKGIDDFEEMLRRHFELRYTPWVFGSSMPIDQLFAVTAFFNLSPLITLLHQPRESYKQNSVIAPISMREFYASYREPGKTTQLPSLTITDQYWKRDKKAQDVLQISGIYVLQNKKFKGWIEKNRIPGLRWVDPRTRRAPLIIQAEGKAQVGIALESPKVEITFHTTNDLVTYGIEVMFEGQILYNTKSYPEAMIEQEAAERVRMEIVQTYQEGLKDKADLLQLEHALYRKKNREWKKLHERNGITLKPDSLKDVRVTVKLNNSGKIKN</sequence>
<dbReference type="PANTHER" id="PTHR35789:SF1">
    <property type="entry name" value="SPORE GERMINATION PROTEIN B3"/>
    <property type="match status" value="1"/>
</dbReference>